<dbReference type="GO" id="GO:1901135">
    <property type="term" value="P:carbohydrate derivative metabolic process"/>
    <property type="evidence" value="ECO:0007669"/>
    <property type="project" value="InterPro"/>
</dbReference>
<accession>A0A0G1BZE9</accession>
<evidence type="ECO:0000313" key="4">
    <source>
        <dbReference type="EMBL" id="KKS42813.1"/>
    </source>
</evidence>
<dbReference type="GO" id="GO:0005975">
    <property type="term" value="P:carbohydrate metabolic process"/>
    <property type="evidence" value="ECO:0007669"/>
    <property type="project" value="InterPro"/>
</dbReference>
<dbReference type="SUPFAM" id="SSF53697">
    <property type="entry name" value="SIS domain"/>
    <property type="match status" value="1"/>
</dbReference>
<dbReference type="Pfam" id="PF10432">
    <property type="entry name" value="bact-PGI_C"/>
    <property type="match status" value="1"/>
</dbReference>
<comment type="caution">
    <text evidence="4">The sequence shown here is derived from an EMBL/GenBank/DDBJ whole genome shotgun (WGS) entry which is preliminary data.</text>
</comment>
<dbReference type="GO" id="GO:0004347">
    <property type="term" value="F:glucose-6-phosphate isomerase activity"/>
    <property type="evidence" value="ECO:0007669"/>
    <property type="project" value="InterPro"/>
</dbReference>
<keyword evidence="2 4" id="KW-0413">Isomerase</keyword>
<dbReference type="Proteomes" id="UP000033854">
    <property type="component" value="Unassembled WGS sequence"/>
</dbReference>
<evidence type="ECO:0000256" key="1">
    <source>
        <dbReference type="ARBA" id="ARBA00010523"/>
    </source>
</evidence>
<name>A0A0G1BZE9_9BACT</name>
<dbReference type="InterPro" id="IPR046348">
    <property type="entry name" value="SIS_dom_sf"/>
</dbReference>
<dbReference type="EMBL" id="LCDA01000005">
    <property type="protein sequence ID" value="KKS42813.1"/>
    <property type="molecule type" value="Genomic_DNA"/>
</dbReference>
<evidence type="ECO:0000313" key="5">
    <source>
        <dbReference type="Proteomes" id="UP000033854"/>
    </source>
</evidence>
<proteinExistence type="inferred from homology"/>
<dbReference type="InterPro" id="IPR001347">
    <property type="entry name" value="SIS_dom"/>
</dbReference>
<gene>
    <name evidence="4" type="ORF">UV06_C0005G0007</name>
</gene>
<dbReference type="GO" id="GO:0004476">
    <property type="term" value="F:mannose-6-phosphate isomerase activity"/>
    <property type="evidence" value="ECO:0007669"/>
    <property type="project" value="InterPro"/>
</dbReference>
<evidence type="ECO:0000259" key="3">
    <source>
        <dbReference type="PROSITE" id="PS51464"/>
    </source>
</evidence>
<comment type="similarity">
    <text evidence="1">Belongs to the PGI/PMI family.</text>
</comment>
<dbReference type="InterPro" id="IPR019490">
    <property type="entry name" value="Glu6P/Mann6P_isomerase_C"/>
</dbReference>
<dbReference type="Gene3D" id="3.40.50.10490">
    <property type="entry name" value="Glucose-6-phosphate isomerase like protein, domain 1"/>
    <property type="match status" value="2"/>
</dbReference>
<protein>
    <submittedName>
        <fullName evidence="4">Bifunctional phosphoglucose/phosphomannose isomerase</fullName>
    </submittedName>
</protein>
<organism evidence="4 5">
    <name type="scientific">Candidatus Collierbacteria bacterium GW2011_GWA2_42_17</name>
    <dbReference type="NCBI Taxonomy" id="1618378"/>
    <lineage>
        <taxon>Bacteria</taxon>
        <taxon>Candidatus Collieribacteriota</taxon>
    </lineage>
</organism>
<sequence>MKTFLDDSKTYGQYDTLDVYASIVSTGQQFESAWHDSQFVNLNFEPESIKNIVFAGMGGSNLPAHIVLSLSPLLLKIPFEIISNYRLPQYTAKNTLVVLASYSGNTEEILSCAQDASKRQCKTIVITAGGKLRDLALSEHWPLILLDEKLNRSHVPRYGIGLMLGAVMGLTIRLNQETFRFVDPKEIVRTIERTLDLFKIDRPTNDNPAKEFALKNKGMSLMVLSANHLSGVGKVSTNFFNETSKTFSAYFQLPDLNHHFLEGLAFPLSLKDHARFILLNSSLYPEIIQKRFQITKDVLIKQNYQLTVIKPESTDITAQVFESLVFLMMISYYLSIVNKQDPGTNPWVDFFKKQLT</sequence>
<dbReference type="AlphaFoldDB" id="A0A0G1BZE9"/>
<feature type="domain" description="SIS" evidence="3">
    <location>
        <begin position="42"/>
        <end position="180"/>
    </location>
</feature>
<reference evidence="4 5" key="1">
    <citation type="journal article" date="2015" name="Nature">
        <title>rRNA introns, odd ribosomes, and small enigmatic genomes across a large radiation of phyla.</title>
        <authorList>
            <person name="Brown C.T."/>
            <person name="Hug L.A."/>
            <person name="Thomas B.C."/>
            <person name="Sharon I."/>
            <person name="Castelle C.J."/>
            <person name="Singh A."/>
            <person name="Wilkins M.J."/>
            <person name="Williams K.H."/>
            <person name="Banfield J.F."/>
        </authorList>
    </citation>
    <scope>NUCLEOTIDE SEQUENCE [LARGE SCALE GENOMIC DNA]</scope>
</reference>
<evidence type="ECO:0000256" key="2">
    <source>
        <dbReference type="ARBA" id="ARBA00023235"/>
    </source>
</evidence>
<dbReference type="PROSITE" id="PS51464">
    <property type="entry name" value="SIS"/>
    <property type="match status" value="1"/>
</dbReference>
<dbReference type="GO" id="GO:0097367">
    <property type="term" value="F:carbohydrate derivative binding"/>
    <property type="evidence" value="ECO:0007669"/>
    <property type="project" value="InterPro"/>
</dbReference>